<dbReference type="Proteomes" id="UP000268162">
    <property type="component" value="Unassembled WGS sequence"/>
</dbReference>
<dbReference type="EC" id="3.1.1.29" evidence="1"/>
<organism evidence="4 5">
    <name type="scientific">Dimargaris cristalligena</name>
    <dbReference type="NCBI Taxonomy" id="215637"/>
    <lineage>
        <taxon>Eukaryota</taxon>
        <taxon>Fungi</taxon>
        <taxon>Fungi incertae sedis</taxon>
        <taxon>Zoopagomycota</taxon>
        <taxon>Kickxellomycotina</taxon>
        <taxon>Dimargaritomycetes</taxon>
        <taxon>Dimargaritales</taxon>
        <taxon>Dimargaritaceae</taxon>
        <taxon>Dimargaris</taxon>
    </lineage>
</organism>
<accession>A0A4P9ZYC3</accession>
<comment type="catalytic activity">
    <reaction evidence="3">
        <text>an N-acyl-L-alpha-aminoacyl-tRNA + H2O = an N-acyl-L-amino acid + a tRNA + H(+)</text>
        <dbReference type="Rhea" id="RHEA:54448"/>
        <dbReference type="Rhea" id="RHEA-COMP:10123"/>
        <dbReference type="Rhea" id="RHEA-COMP:13883"/>
        <dbReference type="ChEBI" id="CHEBI:15377"/>
        <dbReference type="ChEBI" id="CHEBI:15378"/>
        <dbReference type="ChEBI" id="CHEBI:59874"/>
        <dbReference type="ChEBI" id="CHEBI:78442"/>
        <dbReference type="ChEBI" id="CHEBI:138191"/>
        <dbReference type="EC" id="3.1.1.29"/>
    </reaction>
</comment>
<keyword evidence="5" id="KW-1185">Reference proteome</keyword>
<evidence type="ECO:0000313" key="4">
    <source>
        <dbReference type="EMBL" id="RKP38706.1"/>
    </source>
</evidence>
<keyword evidence="2 4" id="KW-0378">Hydrolase</keyword>
<evidence type="ECO:0000256" key="2">
    <source>
        <dbReference type="ARBA" id="ARBA00022801"/>
    </source>
</evidence>
<dbReference type="InterPro" id="IPR042237">
    <property type="entry name" value="PTRHD1"/>
</dbReference>
<evidence type="ECO:0000313" key="5">
    <source>
        <dbReference type="Proteomes" id="UP000268162"/>
    </source>
</evidence>
<proteinExistence type="predicted"/>
<reference evidence="5" key="1">
    <citation type="journal article" date="2018" name="Nat. Microbiol.">
        <title>Leveraging single-cell genomics to expand the fungal tree of life.</title>
        <authorList>
            <person name="Ahrendt S.R."/>
            <person name="Quandt C.A."/>
            <person name="Ciobanu D."/>
            <person name="Clum A."/>
            <person name="Salamov A."/>
            <person name="Andreopoulos B."/>
            <person name="Cheng J.F."/>
            <person name="Woyke T."/>
            <person name="Pelin A."/>
            <person name="Henrissat B."/>
            <person name="Reynolds N.K."/>
            <person name="Benny G.L."/>
            <person name="Smith M.E."/>
            <person name="James T.Y."/>
            <person name="Grigoriev I.V."/>
        </authorList>
    </citation>
    <scope>NUCLEOTIDE SEQUENCE [LARGE SCALE GENOMIC DNA]</scope>
    <source>
        <strain evidence="5">RSA 468</strain>
    </source>
</reference>
<dbReference type="GO" id="GO:0004045">
    <property type="term" value="F:peptidyl-tRNA hydrolase activity"/>
    <property type="evidence" value="ECO:0007669"/>
    <property type="project" value="UniProtKB-EC"/>
</dbReference>
<dbReference type="EMBL" id="ML002337">
    <property type="protein sequence ID" value="RKP38706.1"/>
    <property type="molecule type" value="Genomic_DNA"/>
</dbReference>
<sequence>MAEPLTMFIIVRKDLIKQLGWNFGSVMTQACHATSATLWRFKDNPVVQAYANDWENMHKVVLETKNEASLQKAADGLKAKGVDFHLWVEQPENLPTCLATIPTQRSTVQDITKKCQLWRS</sequence>
<dbReference type="InterPro" id="IPR023476">
    <property type="entry name" value="Pep_tRNA_hydro_II_dom_sf"/>
</dbReference>
<gene>
    <name evidence="4" type="ORF">BJ085DRAFT_36014</name>
</gene>
<evidence type="ECO:0000256" key="3">
    <source>
        <dbReference type="ARBA" id="ARBA00048707"/>
    </source>
</evidence>
<dbReference type="SUPFAM" id="SSF102462">
    <property type="entry name" value="Peptidyl-tRNA hydrolase II"/>
    <property type="match status" value="1"/>
</dbReference>
<dbReference type="PANTHER" id="PTHR46194">
    <property type="entry name" value="PEPTIDYL-TRNA HYDROLASE PTRHD1-RELATED"/>
    <property type="match status" value="1"/>
</dbReference>
<dbReference type="InterPro" id="IPR002833">
    <property type="entry name" value="PTH2"/>
</dbReference>
<evidence type="ECO:0000256" key="1">
    <source>
        <dbReference type="ARBA" id="ARBA00013260"/>
    </source>
</evidence>
<protein>
    <recommendedName>
        <fullName evidence="1">peptidyl-tRNA hydrolase</fullName>
        <ecNumber evidence="1">3.1.1.29</ecNumber>
    </recommendedName>
</protein>
<dbReference type="Gene3D" id="3.40.1490.10">
    <property type="entry name" value="Bit1"/>
    <property type="match status" value="1"/>
</dbReference>
<dbReference type="STRING" id="215637.A0A4P9ZYC3"/>
<name>A0A4P9ZYC3_9FUNG</name>
<dbReference type="PANTHER" id="PTHR46194:SF1">
    <property type="entry name" value="PEPTIDYL-TRNA HYDROLASE PTRHD1-RELATED"/>
    <property type="match status" value="1"/>
</dbReference>
<dbReference type="Pfam" id="PF01981">
    <property type="entry name" value="PTH2"/>
    <property type="match status" value="1"/>
</dbReference>
<dbReference type="AlphaFoldDB" id="A0A4P9ZYC3"/>